<name>A0ABP3TWK6_9GAMM</name>
<dbReference type="Proteomes" id="UP001501523">
    <property type="component" value="Unassembled WGS sequence"/>
</dbReference>
<protein>
    <submittedName>
        <fullName evidence="1">Uncharacterized protein</fullName>
    </submittedName>
</protein>
<reference evidence="2" key="1">
    <citation type="journal article" date="2019" name="Int. J. Syst. Evol. Microbiol.">
        <title>The Global Catalogue of Microorganisms (GCM) 10K type strain sequencing project: providing services to taxonomists for standard genome sequencing and annotation.</title>
        <authorList>
            <consortium name="The Broad Institute Genomics Platform"/>
            <consortium name="The Broad Institute Genome Sequencing Center for Infectious Disease"/>
            <person name="Wu L."/>
            <person name="Ma J."/>
        </authorList>
    </citation>
    <scope>NUCLEOTIDE SEQUENCE [LARGE SCALE GENOMIC DNA]</scope>
    <source>
        <strain evidence="2">JCM 15421</strain>
    </source>
</reference>
<dbReference type="EMBL" id="BAAAEU010000018">
    <property type="protein sequence ID" value="GAA0718071.1"/>
    <property type="molecule type" value="Genomic_DNA"/>
</dbReference>
<evidence type="ECO:0000313" key="1">
    <source>
        <dbReference type="EMBL" id="GAA0718071.1"/>
    </source>
</evidence>
<sequence length="97" mass="10416">MPRLQASFFDPGDGCTYALTLSVDDAQRILDLADQPVLTVTLLPSIDGQAHRSDAQLVVTHRSGSGGTPSIYTDYRVACAQLSDALDARDFLDDSDT</sequence>
<accession>A0ABP3TWK6</accession>
<organism evidence="1 2">
    <name type="scientific">Dokdonella soli</name>
    <dbReference type="NCBI Taxonomy" id="529810"/>
    <lineage>
        <taxon>Bacteria</taxon>
        <taxon>Pseudomonadati</taxon>
        <taxon>Pseudomonadota</taxon>
        <taxon>Gammaproteobacteria</taxon>
        <taxon>Lysobacterales</taxon>
        <taxon>Rhodanobacteraceae</taxon>
        <taxon>Dokdonella</taxon>
    </lineage>
</organism>
<proteinExistence type="predicted"/>
<keyword evidence="2" id="KW-1185">Reference proteome</keyword>
<evidence type="ECO:0000313" key="2">
    <source>
        <dbReference type="Proteomes" id="UP001501523"/>
    </source>
</evidence>
<dbReference type="RefSeq" id="WP_343791705.1">
    <property type="nucleotide sequence ID" value="NZ_BAAAEU010000018.1"/>
</dbReference>
<comment type="caution">
    <text evidence="1">The sequence shown here is derived from an EMBL/GenBank/DDBJ whole genome shotgun (WGS) entry which is preliminary data.</text>
</comment>
<gene>
    <name evidence="1" type="ORF">GCM10009105_25510</name>
</gene>